<reference evidence="1 2" key="1">
    <citation type="submission" date="2023-04" db="EMBL/GenBank/DDBJ databases">
        <title>Marinoamorphus aggregata gen. nov., sp. Nov., isolate from tissue of brittle star Ophioplocus japonicus.</title>
        <authorList>
            <person name="Kawano K."/>
            <person name="Sawayama S."/>
            <person name="Nakagawa S."/>
        </authorList>
    </citation>
    <scope>NUCLEOTIDE SEQUENCE [LARGE SCALE GENOMIC DNA]</scope>
    <source>
        <strain evidence="1 2">NKW23</strain>
    </source>
</reference>
<evidence type="ECO:0000313" key="1">
    <source>
        <dbReference type="EMBL" id="GMG84581.1"/>
    </source>
</evidence>
<protein>
    <recommendedName>
        <fullName evidence="3">3-methyl-2-oxobutanoate hydroxymethyltransferase</fullName>
    </recommendedName>
</protein>
<dbReference type="EMBL" id="BSYI01000038">
    <property type="protein sequence ID" value="GMG84581.1"/>
    <property type="molecule type" value="Genomic_DNA"/>
</dbReference>
<sequence>MAEIATKAFADFAAEVRAGTFPDADHSYQMNPEEAERFARMLAQGG</sequence>
<evidence type="ECO:0000313" key="2">
    <source>
        <dbReference type="Proteomes" id="UP001239909"/>
    </source>
</evidence>
<dbReference type="RefSeq" id="WP_285673639.1">
    <property type="nucleotide sequence ID" value="NZ_BSYI01000038.1"/>
</dbReference>
<evidence type="ECO:0008006" key="3">
    <source>
        <dbReference type="Google" id="ProtNLM"/>
    </source>
</evidence>
<gene>
    <name evidence="1" type="ORF">LNKW23_37970</name>
</gene>
<name>A0ABQ6LPR4_9RHOB</name>
<dbReference type="InterPro" id="IPR040442">
    <property type="entry name" value="Pyrv_kinase-like_dom_sf"/>
</dbReference>
<dbReference type="Proteomes" id="UP001239909">
    <property type="component" value="Unassembled WGS sequence"/>
</dbReference>
<keyword evidence="2" id="KW-1185">Reference proteome</keyword>
<proteinExistence type="predicted"/>
<accession>A0ABQ6LPR4</accession>
<dbReference type="Gene3D" id="3.20.20.60">
    <property type="entry name" value="Phosphoenolpyruvate-binding domains"/>
    <property type="match status" value="1"/>
</dbReference>
<organism evidence="1 2">
    <name type="scientific">Paralimibaculum aggregatum</name>
    <dbReference type="NCBI Taxonomy" id="3036245"/>
    <lineage>
        <taxon>Bacteria</taxon>
        <taxon>Pseudomonadati</taxon>
        <taxon>Pseudomonadota</taxon>
        <taxon>Alphaproteobacteria</taxon>
        <taxon>Rhodobacterales</taxon>
        <taxon>Paracoccaceae</taxon>
        <taxon>Paralimibaculum</taxon>
    </lineage>
</organism>
<comment type="caution">
    <text evidence="1">The sequence shown here is derived from an EMBL/GenBank/DDBJ whole genome shotgun (WGS) entry which is preliminary data.</text>
</comment>